<evidence type="ECO:0000313" key="2">
    <source>
        <dbReference type="Proteomes" id="UP000198994"/>
    </source>
</evidence>
<organism evidence="1 2">
    <name type="scientific">Salipiger thiooxidans</name>
    <dbReference type="NCBI Taxonomy" id="282683"/>
    <lineage>
        <taxon>Bacteria</taxon>
        <taxon>Pseudomonadati</taxon>
        <taxon>Pseudomonadota</taxon>
        <taxon>Alphaproteobacteria</taxon>
        <taxon>Rhodobacterales</taxon>
        <taxon>Roseobacteraceae</taxon>
        <taxon>Salipiger</taxon>
    </lineage>
</organism>
<dbReference type="OrthoDB" id="9809136at2"/>
<dbReference type="InterPro" id="IPR009964">
    <property type="entry name" value="DUF1491"/>
</dbReference>
<name>A0A1G7F4G4_9RHOB</name>
<accession>A0A1G7F4G4</accession>
<keyword evidence="2" id="KW-1185">Reference proteome</keyword>
<dbReference type="Gene3D" id="3.40.1530.20">
    <property type="entry name" value="Protein of unknown function (DUF1491)"/>
    <property type="match status" value="1"/>
</dbReference>
<dbReference type="AlphaFoldDB" id="A0A1G7F4G4"/>
<proteinExistence type="predicted"/>
<dbReference type="STRING" id="282683.SAMN04488105_106259"/>
<reference evidence="2" key="1">
    <citation type="submission" date="2016-10" db="EMBL/GenBank/DDBJ databases">
        <authorList>
            <person name="Varghese N."/>
            <person name="Submissions S."/>
        </authorList>
    </citation>
    <scope>NUCLEOTIDE SEQUENCE [LARGE SCALE GENOMIC DNA]</scope>
    <source>
        <strain evidence="2">DSM 10146</strain>
    </source>
</reference>
<dbReference type="Pfam" id="PF07372">
    <property type="entry name" value="DUF1491"/>
    <property type="match status" value="1"/>
</dbReference>
<dbReference type="Proteomes" id="UP000198994">
    <property type="component" value="Unassembled WGS sequence"/>
</dbReference>
<dbReference type="RefSeq" id="WP_089959016.1">
    <property type="nucleotide sequence ID" value="NZ_FNAV01000006.1"/>
</dbReference>
<dbReference type="EMBL" id="FNAV01000006">
    <property type="protein sequence ID" value="SDE70777.1"/>
    <property type="molecule type" value="Genomic_DNA"/>
</dbReference>
<sequence>MARLTTRFWVDAYLARLSFQNIPAYVTAHGDDSAGAVLVKLATLDGRARAFARSFDLMSGERRWEELTSGDEREVDASVAKQRSFDPDLWVIEVEDRQGRHLLDEEGLA</sequence>
<protein>
    <recommendedName>
        <fullName evidence="3">GTP-binding protein Era</fullName>
    </recommendedName>
</protein>
<evidence type="ECO:0008006" key="3">
    <source>
        <dbReference type="Google" id="ProtNLM"/>
    </source>
</evidence>
<gene>
    <name evidence="1" type="ORF">SAMN04488105_106259</name>
</gene>
<evidence type="ECO:0000313" key="1">
    <source>
        <dbReference type="EMBL" id="SDE70777.1"/>
    </source>
</evidence>